<dbReference type="Proteomes" id="UP001165369">
    <property type="component" value="Unassembled WGS sequence"/>
</dbReference>
<dbReference type="Gene3D" id="3.40.50.12280">
    <property type="match status" value="1"/>
</dbReference>
<feature type="region of interest" description="Disordered" evidence="1">
    <location>
        <begin position="113"/>
        <end position="140"/>
    </location>
</feature>
<dbReference type="Gene3D" id="1.10.645.10">
    <property type="entry name" value="Cytochrome-c3 Hydrogenase, chain B"/>
    <property type="match status" value="1"/>
</dbReference>
<organism evidence="3 4">
    <name type="scientific">Halomonas gemina</name>
    <dbReference type="NCBI Taxonomy" id="2945105"/>
    <lineage>
        <taxon>Bacteria</taxon>
        <taxon>Pseudomonadati</taxon>
        <taxon>Pseudomonadota</taxon>
        <taxon>Gammaproteobacteria</taxon>
        <taxon>Oceanospirillales</taxon>
        <taxon>Halomonadaceae</taxon>
        <taxon>Halomonas</taxon>
    </lineage>
</organism>
<reference evidence="3" key="1">
    <citation type="submission" date="2022-05" db="EMBL/GenBank/DDBJ databases">
        <title>Halomonas geminus sp. nov. and Halomonas llamarensis sp. nov. isolated from high-altitude salars of the Atacama Desert.</title>
        <authorList>
            <person name="Hintersatz C."/>
            <person name="Rojas L.A."/>
            <person name="Wei T.-S."/>
            <person name="Kutschke S."/>
            <person name="Lehmann F."/>
            <person name="Jain R."/>
            <person name="Pollmann K."/>
        </authorList>
    </citation>
    <scope>NUCLEOTIDE SEQUENCE</scope>
    <source>
        <strain evidence="3">ATCH28</strain>
    </source>
</reference>
<name>A0ABT0T3X6_9GAMM</name>
<evidence type="ECO:0000313" key="3">
    <source>
        <dbReference type="EMBL" id="MCL7941625.1"/>
    </source>
</evidence>
<evidence type="ECO:0000256" key="1">
    <source>
        <dbReference type="SAM" id="MobiDB-lite"/>
    </source>
</evidence>
<protein>
    <recommendedName>
        <fullName evidence="2">NADH-quinone oxidoreductase subunit D domain-containing protein</fullName>
    </recommendedName>
</protein>
<dbReference type="InterPro" id="IPR029014">
    <property type="entry name" value="NiFe-Hase_large"/>
</dbReference>
<keyword evidence="4" id="KW-1185">Reference proteome</keyword>
<dbReference type="SUPFAM" id="SSF56762">
    <property type="entry name" value="HydB/Nqo4-like"/>
    <property type="match status" value="1"/>
</dbReference>
<evidence type="ECO:0000313" key="4">
    <source>
        <dbReference type="Proteomes" id="UP001165369"/>
    </source>
</evidence>
<sequence>MAVSWLSRLAARARVPVFPALGMHGDTILHRLALTPGIELVDSPRHASILLVAGGVPPDLHEALRRLHDQLPAPFATLWYRSAPLSELAGDLRVDDPEALPEALKRLHRELMSGRRDSSPRLLPDEPPNPWEGLGDDGHGGEGMMGGVPYGRPMAMNMHDDIRDGLTLDSLTVTLGPFLPVLPPGLGAKVTLQGDLVQSWVTQLAPYPIALENVFHEALQRPVPIAELELARARHHLQRLAFSLRLSGLEHLALVALRLSRGLNVESRVGRLHRWLTRCGFFRLTAAGRGRLEAGQARRVGGIAARAAGLEEDLRSRDAAYRRLGFTPIVQRGGDTNARWRQTLAEIDHSLQLACRAEQEDLYSEMTEAVETPRGPWDDYRPEDASDILEDLLPGLEWDEALTTIASLDLAGVSEWPLEPLSETSLKDDEERQA</sequence>
<comment type="caution">
    <text evidence="3">The sequence shown here is derived from an EMBL/GenBank/DDBJ whole genome shotgun (WGS) entry which is preliminary data.</text>
</comment>
<dbReference type="RefSeq" id="WP_250062703.1">
    <property type="nucleotide sequence ID" value="NZ_JAMJPK010000007.1"/>
</dbReference>
<feature type="domain" description="NADH-quinone oxidoreductase subunit D" evidence="2">
    <location>
        <begin position="267"/>
        <end position="355"/>
    </location>
</feature>
<gene>
    <name evidence="3" type="ORF">M8009_15150</name>
</gene>
<proteinExistence type="predicted"/>
<evidence type="ECO:0000259" key="2">
    <source>
        <dbReference type="Pfam" id="PF00346"/>
    </source>
</evidence>
<dbReference type="InterPro" id="IPR001135">
    <property type="entry name" value="NADH_Q_OxRdtase_suD"/>
</dbReference>
<dbReference type="SUPFAM" id="SSF56770">
    <property type="entry name" value="HydA/Nqo6-like"/>
    <property type="match status" value="1"/>
</dbReference>
<dbReference type="EMBL" id="JAMJPK010000007">
    <property type="protein sequence ID" value="MCL7941625.1"/>
    <property type="molecule type" value="Genomic_DNA"/>
</dbReference>
<dbReference type="Pfam" id="PF00346">
    <property type="entry name" value="Complex1_49kDa"/>
    <property type="match status" value="1"/>
</dbReference>
<accession>A0ABT0T3X6</accession>